<dbReference type="PANTHER" id="PTHR45620">
    <property type="entry name" value="PDF RECEPTOR-LIKE PROTEIN-RELATED"/>
    <property type="match status" value="1"/>
</dbReference>
<dbReference type="InterPro" id="IPR000832">
    <property type="entry name" value="GPCR_2_secretin-like"/>
</dbReference>
<keyword evidence="2 5" id="KW-0812">Transmembrane</keyword>
<evidence type="ECO:0000256" key="3">
    <source>
        <dbReference type="ARBA" id="ARBA00022989"/>
    </source>
</evidence>
<accession>A0ABQ9FD16</accession>
<protein>
    <recommendedName>
        <fullName evidence="6">G-protein coupled receptors family 2 profile 2 domain-containing protein</fullName>
    </recommendedName>
</protein>
<feature type="transmembrane region" description="Helical" evidence="5">
    <location>
        <begin position="20"/>
        <end position="43"/>
    </location>
</feature>
<dbReference type="PROSITE" id="PS50261">
    <property type="entry name" value="G_PROTEIN_RECEP_F2_4"/>
    <property type="match status" value="1"/>
</dbReference>
<evidence type="ECO:0000259" key="6">
    <source>
        <dbReference type="PROSITE" id="PS50261"/>
    </source>
</evidence>
<dbReference type="PANTHER" id="PTHR45620:SF42">
    <property type="entry name" value="G-PROTEIN COUPLED RECEPTOR SEB-2"/>
    <property type="match status" value="1"/>
</dbReference>
<comment type="caution">
    <text evidence="7">The sequence shown here is derived from an EMBL/GenBank/DDBJ whole genome shotgun (WGS) entry which is preliminary data.</text>
</comment>
<evidence type="ECO:0000256" key="5">
    <source>
        <dbReference type="SAM" id="Phobius"/>
    </source>
</evidence>
<feature type="transmembrane region" description="Helical" evidence="5">
    <location>
        <begin position="63"/>
        <end position="82"/>
    </location>
</feature>
<reference evidence="7 8" key="1">
    <citation type="submission" date="2022-12" db="EMBL/GenBank/DDBJ databases">
        <title>Chromosome-level genome of Tegillarca granosa.</title>
        <authorList>
            <person name="Kim J."/>
        </authorList>
    </citation>
    <scope>NUCLEOTIDE SEQUENCE [LARGE SCALE GENOMIC DNA]</scope>
    <source>
        <strain evidence="7">Teg-2019</strain>
        <tissue evidence="7">Adductor muscle</tissue>
    </source>
</reference>
<comment type="subcellular location">
    <subcellularLocation>
        <location evidence="1">Membrane</location>
        <topology evidence="1">Multi-pass membrane protein</topology>
    </subcellularLocation>
</comment>
<keyword evidence="4 5" id="KW-0472">Membrane</keyword>
<proteinExistence type="predicted"/>
<evidence type="ECO:0000313" key="8">
    <source>
        <dbReference type="Proteomes" id="UP001217089"/>
    </source>
</evidence>
<evidence type="ECO:0000256" key="2">
    <source>
        <dbReference type="ARBA" id="ARBA00022692"/>
    </source>
</evidence>
<dbReference type="EMBL" id="JARBDR010000342">
    <property type="protein sequence ID" value="KAJ8314372.1"/>
    <property type="molecule type" value="Genomic_DNA"/>
</dbReference>
<evidence type="ECO:0000256" key="4">
    <source>
        <dbReference type="ARBA" id="ARBA00023136"/>
    </source>
</evidence>
<dbReference type="PROSITE" id="PS00650">
    <property type="entry name" value="G_PROTEIN_RECEP_F2_2"/>
    <property type="match status" value="1"/>
</dbReference>
<dbReference type="InterPro" id="IPR050332">
    <property type="entry name" value="GPCR_2"/>
</dbReference>
<dbReference type="InterPro" id="IPR017981">
    <property type="entry name" value="GPCR_2-like_7TM"/>
</dbReference>
<dbReference type="InterPro" id="IPR017983">
    <property type="entry name" value="GPCR_2_secretin-like_CS"/>
</dbReference>
<dbReference type="Pfam" id="PF00002">
    <property type="entry name" value="7tm_2"/>
    <property type="match status" value="1"/>
</dbReference>
<keyword evidence="8" id="KW-1185">Reference proteome</keyword>
<evidence type="ECO:0000256" key="1">
    <source>
        <dbReference type="ARBA" id="ARBA00004141"/>
    </source>
</evidence>
<dbReference type="Proteomes" id="UP001217089">
    <property type="component" value="Unassembled WGS sequence"/>
</dbReference>
<dbReference type="Gene3D" id="1.20.1070.10">
    <property type="entry name" value="Rhodopsin 7-helix transmembrane proteins"/>
    <property type="match status" value="1"/>
</dbReference>
<gene>
    <name evidence="7" type="ORF">KUTeg_008933</name>
</gene>
<dbReference type="PRINTS" id="PR00249">
    <property type="entry name" value="GPCRSECRETIN"/>
</dbReference>
<organism evidence="7 8">
    <name type="scientific">Tegillarca granosa</name>
    <name type="common">Malaysian cockle</name>
    <name type="synonym">Anadara granosa</name>
    <dbReference type="NCBI Taxonomy" id="220873"/>
    <lineage>
        <taxon>Eukaryota</taxon>
        <taxon>Metazoa</taxon>
        <taxon>Spiralia</taxon>
        <taxon>Lophotrochozoa</taxon>
        <taxon>Mollusca</taxon>
        <taxon>Bivalvia</taxon>
        <taxon>Autobranchia</taxon>
        <taxon>Pteriomorphia</taxon>
        <taxon>Arcoida</taxon>
        <taxon>Arcoidea</taxon>
        <taxon>Arcidae</taxon>
        <taxon>Tegillarca</taxon>
    </lineage>
</organism>
<evidence type="ECO:0000313" key="7">
    <source>
        <dbReference type="EMBL" id="KAJ8314372.1"/>
    </source>
</evidence>
<name>A0ABQ9FD16_TEGGR</name>
<keyword evidence="3 5" id="KW-1133">Transmembrane helix</keyword>
<sequence>MPINNVEILSQGVYNNLKRAVKATFVLIPLFGVQLFVTIYRPYTTEIGGIEYERFSIPINNLQGFFVSLIFCFLNGEVTSHLKRTWRRRIRDRYQFVFKRSQRTLSLRSDAELSRNTEALSLRTASIKTHENGNGKRLVKNGGLSLSKDREIHDEIPLTELDNVR</sequence>
<feature type="domain" description="G-protein coupled receptors family 2 profile 2" evidence="6">
    <location>
        <begin position="1"/>
        <end position="75"/>
    </location>
</feature>